<dbReference type="SUPFAM" id="SSF48340">
    <property type="entry name" value="Interferon-induced guanylate-binding protein 1 (GBP1), C-terminal domain"/>
    <property type="match status" value="1"/>
</dbReference>
<evidence type="ECO:0000313" key="4">
    <source>
        <dbReference type="EMBL" id="KAA0201006.1"/>
    </source>
</evidence>
<dbReference type="Pfam" id="PF09727">
    <property type="entry name" value="CortBP2"/>
    <property type="match status" value="1"/>
</dbReference>
<dbReference type="InterPro" id="IPR019131">
    <property type="entry name" value="Cortactin-binding_p2_N"/>
</dbReference>
<dbReference type="Proteomes" id="UP000728185">
    <property type="component" value="Unassembled WGS sequence"/>
</dbReference>
<evidence type="ECO:0000256" key="2">
    <source>
        <dbReference type="SAM" id="MobiDB-lite"/>
    </source>
</evidence>
<protein>
    <recommendedName>
        <fullName evidence="3">Cortactin-binding protein-2 N-terminal domain-containing protein</fullName>
    </recommendedName>
</protein>
<dbReference type="GO" id="GO:0003924">
    <property type="term" value="F:GTPase activity"/>
    <property type="evidence" value="ECO:0007669"/>
    <property type="project" value="InterPro"/>
</dbReference>
<feature type="compositionally biased region" description="Basic and acidic residues" evidence="2">
    <location>
        <begin position="187"/>
        <end position="203"/>
    </location>
</feature>
<feature type="domain" description="Cortactin-binding protein-2 N-terminal" evidence="3">
    <location>
        <begin position="17"/>
        <end position="97"/>
    </location>
</feature>
<feature type="compositionally biased region" description="Basic and acidic residues" evidence="2">
    <location>
        <begin position="263"/>
        <end position="276"/>
    </location>
</feature>
<evidence type="ECO:0000256" key="1">
    <source>
        <dbReference type="ARBA" id="ARBA00023054"/>
    </source>
</evidence>
<proteinExistence type="predicted"/>
<evidence type="ECO:0000259" key="3">
    <source>
        <dbReference type="Pfam" id="PF09727"/>
    </source>
</evidence>
<keyword evidence="1" id="KW-0175">Coiled coil</keyword>
<feature type="compositionally biased region" description="Basic and acidic residues" evidence="2">
    <location>
        <begin position="222"/>
        <end position="231"/>
    </location>
</feature>
<feature type="compositionally biased region" description="Polar residues" evidence="2">
    <location>
        <begin position="205"/>
        <end position="217"/>
    </location>
</feature>
<sequence length="860" mass="97864">MKQNLLPRIEHSSRYATSYNLKKSQQNPLVALQKDTLINGDGAASTDDDVHPFYASQLEQLECLIQTQRNFQNLMKTNYSALLEKYTKTVRELNRLRNEAKDPNLNKLIQEKQTLERKFHEQVKARMVLGNMLRTVLQTVRTKNVALEQAQQQLSKCEKERDMYKEQVQKLKEQNQLLEQRVKKDRRNNEKSHSKESIYERNRSSRNSGYISHSLRTPRSLETLKTEEDRPSSLAKSTGRINHVPPFTLMKHRPSLPWNLIKTDSDRSNEKLEKSPRKGSTPLPKLIRARLTLHNRLNFADEQQTSGRSGDYLQLGNVCLEPHTTWDQFDARVHEILNGYTKIIEEASSGDHFSNKLHPKNVSVSSNSHCSQQPAAKEHTNLDMKETASMISCRLGQLDWTLGSPPLPSSLSVRRLQLLQGISLQDSCSNPFDLCLSLPPVSHSKPPASKLHSVNGSFGRTWIEKTQKLDQKIMLTLDPITNVSIECGLSRDWVKQYLSATEIHPTEKSVKRYTLTQYSALSGRDAFNLEEWLCRKSLIRGANSQPLSPVDHSDTTAILVFETMDFLRCSANRKTFSYLMGIQNGIDGKRTWSVHFKDLYLLAQSDPLSIEWLRALGVTQTNLGFVLPSKVQSCTSGSILIHQLLLNRPPLIDVVPMQLRLSAHKSVIDCEDRVPVSNESSVSKVDFTSINPENDDTTAGMHLQIPNMFYLTVMKLGKLNWRDVANSLLNATSNEDTERQLAELLDPDIFLSFPAIVSFKQEDRKPNHSEMLKWIENKWNNDFEPGLQRCITTATAMDGNWEFPGSKQSFMYLKLANPVDTRNRLLQALRNAPSDATSALFLRQIIMSDCPLEGTGELSE</sequence>
<dbReference type="EMBL" id="LUCM01000156">
    <property type="protein sequence ID" value="KAA0201006.1"/>
    <property type="molecule type" value="Genomic_DNA"/>
</dbReference>
<name>A0A8E0VPU1_9TREM</name>
<dbReference type="AlphaFoldDB" id="A0A8E0VPU1"/>
<dbReference type="OrthoDB" id="6254528at2759"/>
<accession>A0A8E0VPU1</accession>
<organism evidence="4 5">
    <name type="scientific">Fasciolopsis buskii</name>
    <dbReference type="NCBI Taxonomy" id="27845"/>
    <lineage>
        <taxon>Eukaryota</taxon>
        <taxon>Metazoa</taxon>
        <taxon>Spiralia</taxon>
        <taxon>Lophotrochozoa</taxon>
        <taxon>Platyhelminthes</taxon>
        <taxon>Trematoda</taxon>
        <taxon>Digenea</taxon>
        <taxon>Plagiorchiida</taxon>
        <taxon>Echinostomata</taxon>
        <taxon>Echinostomatoidea</taxon>
        <taxon>Fasciolidae</taxon>
        <taxon>Fasciolopsis</taxon>
    </lineage>
</organism>
<dbReference type="InterPro" id="IPR036543">
    <property type="entry name" value="Guanylate-bd_C_sf"/>
</dbReference>
<dbReference type="GO" id="GO:0005525">
    <property type="term" value="F:GTP binding"/>
    <property type="evidence" value="ECO:0007669"/>
    <property type="project" value="InterPro"/>
</dbReference>
<gene>
    <name evidence="4" type="ORF">FBUS_07401</name>
</gene>
<reference evidence="4" key="1">
    <citation type="submission" date="2019-05" db="EMBL/GenBank/DDBJ databases">
        <title>Annotation for the trematode Fasciolopsis buski.</title>
        <authorList>
            <person name="Choi Y.-J."/>
        </authorList>
    </citation>
    <scope>NUCLEOTIDE SEQUENCE</scope>
    <source>
        <strain evidence="4">HT</strain>
        <tissue evidence="4">Whole worm</tissue>
    </source>
</reference>
<comment type="caution">
    <text evidence="4">The sequence shown here is derived from an EMBL/GenBank/DDBJ whole genome shotgun (WGS) entry which is preliminary data.</text>
</comment>
<keyword evidence="5" id="KW-1185">Reference proteome</keyword>
<feature type="region of interest" description="Disordered" evidence="2">
    <location>
        <begin position="175"/>
        <end position="282"/>
    </location>
</feature>
<evidence type="ECO:0000313" key="5">
    <source>
        <dbReference type="Proteomes" id="UP000728185"/>
    </source>
</evidence>